<keyword evidence="2" id="KW-1185">Reference proteome</keyword>
<sequence length="143" mass="16299">MKTVLAFIILVPSICLGQNISSIYWSYGCDGYIYHFSPEEDKYQIYTKLQVKDKKSGDYYNSYQMTEGQLVKSGKDTYSLINKDMPGKATIDFSDMELAVLSSDQYGQARLWPCDKEKAELLIKEANAHFKVCDKNTLNCTSL</sequence>
<dbReference type="PROSITE" id="PS51257">
    <property type="entry name" value="PROKAR_LIPOPROTEIN"/>
    <property type="match status" value="1"/>
</dbReference>
<accession>A0ABV7HT80</accession>
<proteinExistence type="predicted"/>
<name>A0ABV7HT80_9GAMM</name>
<reference evidence="2" key="1">
    <citation type="journal article" date="2019" name="Int. J. Syst. Evol. Microbiol.">
        <title>The Global Catalogue of Microorganisms (GCM) 10K type strain sequencing project: providing services to taxonomists for standard genome sequencing and annotation.</title>
        <authorList>
            <consortium name="The Broad Institute Genomics Platform"/>
            <consortium name="The Broad Institute Genome Sequencing Center for Infectious Disease"/>
            <person name="Wu L."/>
            <person name="Ma J."/>
        </authorList>
    </citation>
    <scope>NUCLEOTIDE SEQUENCE [LARGE SCALE GENOMIC DNA]</scope>
    <source>
        <strain evidence="2">KCTC 52141</strain>
    </source>
</reference>
<dbReference type="EMBL" id="JBHRTL010000008">
    <property type="protein sequence ID" value="MFC3156008.1"/>
    <property type="molecule type" value="Genomic_DNA"/>
</dbReference>
<dbReference type="Proteomes" id="UP001595548">
    <property type="component" value="Unassembled WGS sequence"/>
</dbReference>
<gene>
    <name evidence="1" type="ORF">ACFOEB_12410</name>
</gene>
<dbReference type="RefSeq" id="WP_382417049.1">
    <property type="nucleotide sequence ID" value="NZ_JBHRTL010000008.1"/>
</dbReference>
<organism evidence="1 2">
    <name type="scientific">Gilvimarinus japonicus</name>
    <dbReference type="NCBI Taxonomy" id="1796469"/>
    <lineage>
        <taxon>Bacteria</taxon>
        <taxon>Pseudomonadati</taxon>
        <taxon>Pseudomonadota</taxon>
        <taxon>Gammaproteobacteria</taxon>
        <taxon>Cellvibrionales</taxon>
        <taxon>Cellvibrionaceae</taxon>
        <taxon>Gilvimarinus</taxon>
    </lineage>
</organism>
<protein>
    <submittedName>
        <fullName evidence="1">Uncharacterized protein</fullName>
    </submittedName>
</protein>
<evidence type="ECO:0000313" key="2">
    <source>
        <dbReference type="Proteomes" id="UP001595548"/>
    </source>
</evidence>
<comment type="caution">
    <text evidence="1">The sequence shown here is derived from an EMBL/GenBank/DDBJ whole genome shotgun (WGS) entry which is preliminary data.</text>
</comment>
<evidence type="ECO:0000313" key="1">
    <source>
        <dbReference type="EMBL" id="MFC3156008.1"/>
    </source>
</evidence>